<comment type="caution">
    <text evidence="1">The sequence shown here is derived from an EMBL/GenBank/DDBJ whole genome shotgun (WGS) entry which is preliminary data.</text>
</comment>
<dbReference type="Proteomes" id="UP000887013">
    <property type="component" value="Unassembled WGS sequence"/>
</dbReference>
<gene>
    <name evidence="1" type="ORF">NPIL_22311</name>
</gene>
<accession>A0A8X6PJR1</accession>
<proteinExistence type="predicted"/>
<keyword evidence="2" id="KW-1185">Reference proteome</keyword>
<protein>
    <submittedName>
        <fullName evidence="1">Uncharacterized protein</fullName>
    </submittedName>
</protein>
<name>A0A8X6PJR1_NEPPI</name>
<sequence>MAKLTNSPLKGHPYLRLRRQGIGSELPPMQRIDEKESDWKATLCWRRIHEFTDSLSPVPVIGLKHCLCIIGNGRRRGAIRTFGGSILGSGTIGRFLGIIEVEVFLYYCGDFLEKERHLVINAILE</sequence>
<evidence type="ECO:0000313" key="1">
    <source>
        <dbReference type="EMBL" id="GFT72165.1"/>
    </source>
</evidence>
<organism evidence="1 2">
    <name type="scientific">Nephila pilipes</name>
    <name type="common">Giant wood spider</name>
    <name type="synonym">Nephila maculata</name>
    <dbReference type="NCBI Taxonomy" id="299642"/>
    <lineage>
        <taxon>Eukaryota</taxon>
        <taxon>Metazoa</taxon>
        <taxon>Ecdysozoa</taxon>
        <taxon>Arthropoda</taxon>
        <taxon>Chelicerata</taxon>
        <taxon>Arachnida</taxon>
        <taxon>Araneae</taxon>
        <taxon>Araneomorphae</taxon>
        <taxon>Entelegynae</taxon>
        <taxon>Araneoidea</taxon>
        <taxon>Nephilidae</taxon>
        <taxon>Nephila</taxon>
    </lineage>
</organism>
<dbReference type="AlphaFoldDB" id="A0A8X6PJR1"/>
<evidence type="ECO:0000313" key="2">
    <source>
        <dbReference type="Proteomes" id="UP000887013"/>
    </source>
</evidence>
<dbReference type="EMBL" id="BMAW01021269">
    <property type="protein sequence ID" value="GFT72165.1"/>
    <property type="molecule type" value="Genomic_DNA"/>
</dbReference>
<reference evidence="1" key="1">
    <citation type="submission" date="2020-08" db="EMBL/GenBank/DDBJ databases">
        <title>Multicomponent nature underlies the extraordinary mechanical properties of spider dragline silk.</title>
        <authorList>
            <person name="Kono N."/>
            <person name="Nakamura H."/>
            <person name="Mori M."/>
            <person name="Yoshida Y."/>
            <person name="Ohtoshi R."/>
            <person name="Malay A.D."/>
            <person name="Moran D.A.P."/>
            <person name="Tomita M."/>
            <person name="Numata K."/>
            <person name="Arakawa K."/>
        </authorList>
    </citation>
    <scope>NUCLEOTIDE SEQUENCE</scope>
</reference>